<dbReference type="EMBL" id="JNBS01000316">
    <property type="protein sequence ID" value="OQS06700.1"/>
    <property type="molecule type" value="Genomic_DNA"/>
</dbReference>
<sequence>MAMYQVNEDAQVLMGLHAAQYPHLPVMGLLVGRDMGEGIEVTKAFPVAHQAPTAPFLEFASICIDTYATQNKLKIVGIYVANSHVDDIALGPVHTRIANTVEAQSSRACVLVLDNHKLSTPHLLLKDVKKGWIEMDKRIAFDDDQGKVLLGAIAQPNSLRVVDFDEHLEQPSKDWRNPQVLSLARLQV</sequence>
<accession>A0A1W0A9K9</accession>
<dbReference type="GO" id="GO:0072546">
    <property type="term" value="C:EMC complex"/>
    <property type="evidence" value="ECO:0007669"/>
    <property type="project" value="InterPro"/>
</dbReference>
<reference evidence="1 2" key="1">
    <citation type="journal article" date="2014" name="Genome Biol. Evol.">
        <title>The secreted proteins of Achlya hypogyna and Thraustotheca clavata identify the ancestral oomycete secretome and reveal gene acquisitions by horizontal gene transfer.</title>
        <authorList>
            <person name="Misner I."/>
            <person name="Blouin N."/>
            <person name="Leonard G."/>
            <person name="Richards T.A."/>
            <person name="Lane C.E."/>
        </authorList>
    </citation>
    <scope>NUCLEOTIDE SEQUENCE [LARGE SCALE GENOMIC DNA]</scope>
    <source>
        <strain evidence="1 2">ATCC 34112</strain>
    </source>
</reference>
<evidence type="ECO:0000313" key="2">
    <source>
        <dbReference type="Proteomes" id="UP000243217"/>
    </source>
</evidence>
<dbReference type="CDD" id="cd08060">
    <property type="entry name" value="MPN_UPF0172"/>
    <property type="match status" value="1"/>
</dbReference>
<dbReference type="PANTHER" id="PTHR12941:SF10">
    <property type="entry name" value="ER MEMBRANE PROTEIN COMPLEX SUBUNIT 8_9 HOMOLOG"/>
    <property type="match status" value="1"/>
</dbReference>
<comment type="caution">
    <text evidence="1">The sequence shown here is derived from an EMBL/GenBank/DDBJ whole genome shotgun (WGS) entry which is preliminary data.</text>
</comment>
<dbReference type="Gene3D" id="3.40.140.10">
    <property type="entry name" value="Cytidine Deaminase, domain 2"/>
    <property type="match status" value="1"/>
</dbReference>
<dbReference type="OrthoDB" id="194468at2759"/>
<dbReference type="PANTHER" id="PTHR12941">
    <property type="entry name" value="ER MEMBRANE PROTEIN COMPLEX"/>
    <property type="match status" value="1"/>
</dbReference>
<evidence type="ECO:0000313" key="1">
    <source>
        <dbReference type="EMBL" id="OQS06700.1"/>
    </source>
</evidence>
<keyword evidence="2" id="KW-1185">Reference proteome</keyword>
<proteinExistence type="predicted"/>
<dbReference type="AlphaFoldDB" id="A0A1W0A9K9"/>
<dbReference type="Pfam" id="PF03665">
    <property type="entry name" value="UPF0172"/>
    <property type="match status" value="1"/>
</dbReference>
<protein>
    <recommendedName>
        <fullName evidence="3">MPN domain-containing protein</fullName>
    </recommendedName>
</protein>
<evidence type="ECO:0008006" key="3">
    <source>
        <dbReference type="Google" id="ProtNLM"/>
    </source>
</evidence>
<name>A0A1W0A9K9_9STRA</name>
<gene>
    <name evidence="1" type="ORF">THRCLA_20308</name>
</gene>
<organism evidence="1 2">
    <name type="scientific">Thraustotheca clavata</name>
    <dbReference type="NCBI Taxonomy" id="74557"/>
    <lineage>
        <taxon>Eukaryota</taxon>
        <taxon>Sar</taxon>
        <taxon>Stramenopiles</taxon>
        <taxon>Oomycota</taxon>
        <taxon>Saprolegniomycetes</taxon>
        <taxon>Saprolegniales</taxon>
        <taxon>Achlyaceae</taxon>
        <taxon>Thraustotheca</taxon>
    </lineage>
</organism>
<dbReference type="STRING" id="74557.A0A1W0A9K9"/>
<dbReference type="InterPro" id="IPR005366">
    <property type="entry name" value="EMC8/9"/>
</dbReference>
<dbReference type="Proteomes" id="UP000243217">
    <property type="component" value="Unassembled WGS sequence"/>
</dbReference>